<proteinExistence type="predicted"/>
<organism evidence="3">
    <name type="scientific">marine sediment metagenome</name>
    <dbReference type="NCBI Taxonomy" id="412755"/>
    <lineage>
        <taxon>unclassified sequences</taxon>
        <taxon>metagenomes</taxon>
        <taxon>ecological metagenomes</taxon>
    </lineage>
</organism>
<keyword evidence="1" id="KW-0560">Oxidoreductase</keyword>
<evidence type="ECO:0000256" key="1">
    <source>
        <dbReference type="ARBA" id="ARBA00023002"/>
    </source>
</evidence>
<dbReference type="CDD" id="cd19086">
    <property type="entry name" value="AKR_AKR11C1"/>
    <property type="match status" value="1"/>
</dbReference>
<dbReference type="AlphaFoldDB" id="A0A0F8XVC5"/>
<name>A0A0F8XVC5_9ZZZZ</name>
<comment type="caution">
    <text evidence="3">The sequence shown here is derived from an EMBL/GenBank/DDBJ whole genome shotgun (WGS) entry which is preliminary data.</text>
</comment>
<dbReference type="GO" id="GO:0005829">
    <property type="term" value="C:cytosol"/>
    <property type="evidence" value="ECO:0007669"/>
    <property type="project" value="TreeGrafter"/>
</dbReference>
<dbReference type="Pfam" id="PF00248">
    <property type="entry name" value="Aldo_ket_red"/>
    <property type="match status" value="1"/>
</dbReference>
<dbReference type="PANTHER" id="PTHR43364:SF4">
    <property type="entry name" value="NAD(P)-LINKED OXIDOREDUCTASE SUPERFAMILY PROTEIN"/>
    <property type="match status" value="1"/>
</dbReference>
<dbReference type="Gene3D" id="3.20.20.100">
    <property type="entry name" value="NADP-dependent oxidoreductase domain"/>
    <property type="match status" value="1"/>
</dbReference>
<dbReference type="SUPFAM" id="SSF51430">
    <property type="entry name" value="NAD(P)-linked oxidoreductase"/>
    <property type="match status" value="1"/>
</dbReference>
<protein>
    <recommendedName>
        <fullName evidence="2">NADP-dependent oxidoreductase domain-containing protein</fullName>
    </recommendedName>
</protein>
<accession>A0A0F8XVC5</accession>
<dbReference type="InterPro" id="IPR050523">
    <property type="entry name" value="AKR_Detox_Biosynth"/>
</dbReference>
<dbReference type="GO" id="GO:0016491">
    <property type="term" value="F:oxidoreductase activity"/>
    <property type="evidence" value="ECO:0007669"/>
    <property type="project" value="UniProtKB-KW"/>
</dbReference>
<feature type="domain" description="NADP-dependent oxidoreductase" evidence="2">
    <location>
        <begin position="15"/>
        <end position="257"/>
    </location>
</feature>
<reference evidence="3" key="1">
    <citation type="journal article" date="2015" name="Nature">
        <title>Complex archaea that bridge the gap between prokaryotes and eukaryotes.</title>
        <authorList>
            <person name="Spang A."/>
            <person name="Saw J.H."/>
            <person name="Jorgensen S.L."/>
            <person name="Zaremba-Niedzwiedzka K."/>
            <person name="Martijn J."/>
            <person name="Lind A.E."/>
            <person name="van Eijk R."/>
            <person name="Schleper C."/>
            <person name="Guy L."/>
            <person name="Ettema T.J."/>
        </authorList>
    </citation>
    <scope>NUCLEOTIDE SEQUENCE</scope>
</reference>
<dbReference type="InterPro" id="IPR036812">
    <property type="entry name" value="NAD(P)_OxRdtase_dom_sf"/>
</dbReference>
<evidence type="ECO:0000259" key="2">
    <source>
        <dbReference type="Pfam" id="PF00248"/>
    </source>
</evidence>
<evidence type="ECO:0000313" key="3">
    <source>
        <dbReference type="EMBL" id="KKK73052.1"/>
    </source>
</evidence>
<dbReference type="EMBL" id="LAZR01056965">
    <property type="protein sequence ID" value="KKK73052.1"/>
    <property type="molecule type" value="Genomic_DNA"/>
</dbReference>
<dbReference type="InterPro" id="IPR023210">
    <property type="entry name" value="NADP_OxRdtase_dom"/>
</dbReference>
<gene>
    <name evidence="3" type="ORF">LCGC14_2897730</name>
</gene>
<dbReference type="PANTHER" id="PTHR43364">
    <property type="entry name" value="NADH-SPECIFIC METHYLGLYOXAL REDUCTASE-RELATED"/>
    <property type="match status" value="1"/>
</dbReference>
<sequence length="261" mass="29510">MNYRIFGKTNWKVSEIGLGTWALGADWGQVNKSDAVEVLEKAIENGVNFFDTADVYGDGRSEQLIGKVLKATSQKVYVATKFGRRLNPHVNSGYTKDNLERFLDRSLKNLHADTIDLIQLHCPPTETYYKPELFEALDRFVTQGKIQHYGVSVEKVEEGLKAIEYPGLVSVQIIFNMFRQRASELFFEQCKKKNIAIIARVPLASGLLTGKMSLETKFPKEDHRNYNRHGEAFDVGETFGGVGFEVGLKAVEELKRIKPDD</sequence>
<feature type="non-terminal residue" evidence="3">
    <location>
        <position position="261"/>
    </location>
</feature>